<evidence type="ECO:0000256" key="5">
    <source>
        <dbReference type="ARBA" id="ARBA00023239"/>
    </source>
</evidence>
<evidence type="ECO:0000256" key="6">
    <source>
        <dbReference type="PIRSR" id="PIRSR602129-50"/>
    </source>
</evidence>
<dbReference type="PANTHER" id="PTHR11999">
    <property type="entry name" value="GROUP II PYRIDOXAL-5-PHOSPHATE DECARBOXYLASE"/>
    <property type="match status" value="1"/>
</dbReference>
<gene>
    <name evidence="8" type="ORF">AVDCRST_MAG72-86</name>
</gene>
<keyword evidence="5 7" id="KW-0456">Lyase</keyword>
<evidence type="ECO:0000256" key="1">
    <source>
        <dbReference type="ARBA" id="ARBA00001933"/>
    </source>
</evidence>
<evidence type="ECO:0000256" key="3">
    <source>
        <dbReference type="ARBA" id="ARBA00022793"/>
    </source>
</evidence>
<dbReference type="AlphaFoldDB" id="A0A6J4LFD9"/>
<keyword evidence="3" id="KW-0210">Decarboxylase</keyword>
<evidence type="ECO:0000256" key="4">
    <source>
        <dbReference type="ARBA" id="ARBA00022898"/>
    </source>
</evidence>
<evidence type="ECO:0000313" key="8">
    <source>
        <dbReference type="EMBL" id="CAA9327462.1"/>
    </source>
</evidence>
<dbReference type="InterPro" id="IPR015424">
    <property type="entry name" value="PyrdxlP-dep_Trfase"/>
</dbReference>
<dbReference type="InterPro" id="IPR002129">
    <property type="entry name" value="PyrdxlP-dep_de-COase"/>
</dbReference>
<dbReference type="GO" id="GO:0004058">
    <property type="term" value="F:aromatic-L-amino-acid decarboxylase activity"/>
    <property type="evidence" value="ECO:0007669"/>
    <property type="project" value="UniProtKB-EC"/>
</dbReference>
<comment type="cofactor">
    <cofactor evidence="1 6 7">
        <name>pyridoxal 5'-phosphate</name>
        <dbReference type="ChEBI" id="CHEBI:597326"/>
    </cofactor>
</comment>
<dbReference type="InterPro" id="IPR010977">
    <property type="entry name" value="Aromatic_deC"/>
</dbReference>
<sequence length="463" mass="49291">MTSYPLEPTRAEMLAMSEAGARMLADFVEGLPGAPSVDLDGLDDLLPALLAPPDEKPRDFDVLLGRLQAAAAASVETAGPSYLAYIPGGGLFASALGEFLARGHNRYTGVAGLAPGLVAMEQGVMRWLCGEFQLPTAATGIATTGGSIATLTALVAAREHMLGETFSDAALYVTAHTHRCVAKAARVAGLPASAVRVVPTTDDLRMDPAEAARMIAADRAAGRRPAVVVATAGTTDTGTIDDLEALADLAAAERLWFHVDGAYGGFFHLTERGRRRLAGIERADSIVLDPHKALFLPYGTGVLLVRDHNLLQAAFAGDANYLQDLGSDGDLPDYNSLTPELTREARGPRLWLPLHLHGVAAFRDALDEKLDLAIEVHTALADDPRIEVGDAPDLTVVTFRLRGRPEAEQARWLERINAAGRVFLSSTRIGGEYTLRLCVLAHRTHADRIHEAIDLIRGCVPAG</sequence>
<dbReference type="InterPro" id="IPR015422">
    <property type="entry name" value="PyrdxlP-dep_Trfase_small"/>
</dbReference>
<dbReference type="InterPro" id="IPR015421">
    <property type="entry name" value="PyrdxlP-dep_Trfase_major"/>
</dbReference>
<evidence type="ECO:0000256" key="7">
    <source>
        <dbReference type="RuleBase" id="RU000382"/>
    </source>
</evidence>
<dbReference type="Gene3D" id="3.90.1150.10">
    <property type="entry name" value="Aspartate Aminotransferase, domain 1"/>
    <property type="match status" value="1"/>
</dbReference>
<keyword evidence="4 6" id="KW-0663">Pyridoxal phosphate</keyword>
<dbReference type="SUPFAM" id="SSF53383">
    <property type="entry name" value="PLP-dependent transferases"/>
    <property type="match status" value="1"/>
</dbReference>
<proteinExistence type="inferred from homology"/>
<dbReference type="EC" id="4.1.1.28" evidence="8"/>
<reference evidence="8" key="1">
    <citation type="submission" date="2020-02" db="EMBL/GenBank/DDBJ databases">
        <authorList>
            <person name="Meier V. D."/>
        </authorList>
    </citation>
    <scope>NUCLEOTIDE SEQUENCE</scope>
    <source>
        <strain evidence="8">AVDCRST_MAG72</strain>
    </source>
</reference>
<comment type="similarity">
    <text evidence="2 7">Belongs to the group II decarboxylase family.</text>
</comment>
<dbReference type="EMBL" id="CADCUJ010000003">
    <property type="protein sequence ID" value="CAA9327462.1"/>
    <property type="molecule type" value="Genomic_DNA"/>
</dbReference>
<feature type="modified residue" description="N6-(pyridoxal phosphate)lysine" evidence="6">
    <location>
        <position position="292"/>
    </location>
</feature>
<protein>
    <submittedName>
        <fullName evidence="8">Aromatic-L-amino-acid decarboxylase</fullName>
        <ecNumber evidence="8">4.1.1.28</ecNumber>
    </submittedName>
</protein>
<accession>A0A6J4LFD9</accession>
<dbReference type="GO" id="GO:0019752">
    <property type="term" value="P:carboxylic acid metabolic process"/>
    <property type="evidence" value="ECO:0007669"/>
    <property type="project" value="InterPro"/>
</dbReference>
<dbReference type="Gene3D" id="3.40.640.10">
    <property type="entry name" value="Type I PLP-dependent aspartate aminotransferase-like (Major domain)"/>
    <property type="match status" value="1"/>
</dbReference>
<evidence type="ECO:0000256" key="2">
    <source>
        <dbReference type="ARBA" id="ARBA00009533"/>
    </source>
</evidence>
<name>A0A6J4LFD9_9ACTN</name>
<organism evidence="8">
    <name type="scientific">uncultured Nocardioidaceae bacterium</name>
    <dbReference type="NCBI Taxonomy" id="253824"/>
    <lineage>
        <taxon>Bacteria</taxon>
        <taxon>Bacillati</taxon>
        <taxon>Actinomycetota</taxon>
        <taxon>Actinomycetes</taxon>
        <taxon>Propionibacteriales</taxon>
        <taxon>Nocardioidaceae</taxon>
        <taxon>environmental samples</taxon>
    </lineage>
</organism>
<dbReference type="GO" id="GO:0030170">
    <property type="term" value="F:pyridoxal phosphate binding"/>
    <property type="evidence" value="ECO:0007669"/>
    <property type="project" value="InterPro"/>
</dbReference>
<dbReference type="Pfam" id="PF00282">
    <property type="entry name" value="Pyridoxal_deC"/>
    <property type="match status" value="1"/>
</dbReference>
<dbReference type="GO" id="GO:0006520">
    <property type="term" value="P:amino acid metabolic process"/>
    <property type="evidence" value="ECO:0007669"/>
    <property type="project" value="InterPro"/>
</dbReference>
<dbReference type="GO" id="GO:0005737">
    <property type="term" value="C:cytoplasm"/>
    <property type="evidence" value="ECO:0007669"/>
    <property type="project" value="TreeGrafter"/>
</dbReference>
<dbReference type="PRINTS" id="PR00800">
    <property type="entry name" value="YHDCRBOXLASE"/>
</dbReference>
<dbReference type="PANTHER" id="PTHR11999:SF70">
    <property type="entry name" value="MIP05841P"/>
    <property type="match status" value="1"/>
</dbReference>